<evidence type="ECO:0000313" key="1">
    <source>
        <dbReference type="EMBL" id="KAI3794621.1"/>
    </source>
</evidence>
<sequence length="96" mass="10450">MVTHSSGKSRDLPRTEIVLQQRMEDTAAISSSTIESLLGEHYGGSCVDPLVGEKPGSAKNRDCVAAADGRQRQHVSMVVPTQRERRVERGENDDSA</sequence>
<gene>
    <name evidence="1" type="ORF">L1987_37254</name>
</gene>
<protein>
    <submittedName>
        <fullName evidence="1">Uncharacterized protein</fullName>
    </submittedName>
</protein>
<reference evidence="2" key="1">
    <citation type="journal article" date="2022" name="Mol. Ecol. Resour.">
        <title>The genomes of chicory, endive, great burdock and yacon provide insights into Asteraceae palaeo-polyploidization history and plant inulin production.</title>
        <authorList>
            <person name="Fan W."/>
            <person name="Wang S."/>
            <person name="Wang H."/>
            <person name="Wang A."/>
            <person name="Jiang F."/>
            <person name="Liu H."/>
            <person name="Zhao H."/>
            <person name="Xu D."/>
            <person name="Zhang Y."/>
        </authorList>
    </citation>
    <scope>NUCLEOTIDE SEQUENCE [LARGE SCALE GENOMIC DNA]</scope>
    <source>
        <strain evidence="2">cv. Yunnan</strain>
    </source>
</reference>
<organism evidence="1 2">
    <name type="scientific">Smallanthus sonchifolius</name>
    <dbReference type="NCBI Taxonomy" id="185202"/>
    <lineage>
        <taxon>Eukaryota</taxon>
        <taxon>Viridiplantae</taxon>
        <taxon>Streptophyta</taxon>
        <taxon>Embryophyta</taxon>
        <taxon>Tracheophyta</taxon>
        <taxon>Spermatophyta</taxon>
        <taxon>Magnoliopsida</taxon>
        <taxon>eudicotyledons</taxon>
        <taxon>Gunneridae</taxon>
        <taxon>Pentapetalae</taxon>
        <taxon>asterids</taxon>
        <taxon>campanulids</taxon>
        <taxon>Asterales</taxon>
        <taxon>Asteraceae</taxon>
        <taxon>Asteroideae</taxon>
        <taxon>Heliantheae alliance</taxon>
        <taxon>Millerieae</taxon>
        <taxon>Smallanthus</taxon>
    </lineage>
</organism>
<dbReference type="Proteomes" id="UP001056120">
    <property type="component" value="Linkage Group LG12"/>
</dbReference>
<evidence type="ECO:0000313" key="2">
    <source>
        <dbReference type="Proteomes" id="UP001056120"/>
    </source>
</evidence>
<dbReference type="EMBL" id="CM042029">
    <property type="protein sequence ID" value="KAI3794621.1"/>
    <property type="molecule type" value="Genomic_DNA"/>
</dbReference>
<name>A0ACB9HH75_9ASTR</name>
<comment type="caution">
    <text evidence="1">The sequence shown here is derived from an EMBL/GenBank/DDBJ whole genome shotgun (WGS) entry which is preliminary data.</text>
</comment>
<accession>A0ACB9HH75</accession>
<proteinExistence type="predicted"/>
<keyword evidence="2" id="KW-1185">Reference proteome</keyword>
<reference evidence="1 2" key="2">
    <citation type="journal article" date="2022" name="Mol. Ecol. Resour.">
        <title>The genomes of chicory, endive, great burdock and yacon provide insights into Asteraceae paleo-polyploidization history and plant inulin production.</title>
        <authorList>
            <person name="Fan W."/>
            <person name="Wang S."/>
            <person name="Wang H."/>
            <person name="Wang A."/>
            <person name="Jiang F."/>
            <person name="Liu H."/>
            <person name="Zhao H."/>
            <person name="Xu D."/>
            <person name="Zhang Y."/>
        </authorList>
    </citation>
    <scope>NUCLEOTIDE SEQUENCE [LARGE SCALE GENOMIC DNA]</scope>
    <source>
        <strain evidence="2">cv. Yunnan</strain>
        <tissue evidence="1">Leaves</tissue>
    </source>
</reference>